<name>A0ABU7WTM7_9ACTN</name>
<sequence>MSYTVDLLDGLARLLDSAGLGTYRPDSPYAEGETAITIAATPPAPDRVICLSAYPVAESAVLTDTTTGIQVRTRAGPDPREVTALDDAVFDVLHGSGPHTWGNARVQLIFRASAAPIGADGSGRAERSSNYYARAHRRALNLE</sequence>
<dbReference type="Proteomes" id="UP001348265">
    <property type="component" value="Unassembled WGS sequence"/>
</dbReference>
<organism evidence="1 2">
    <name type="scientific">Streptomyces chrestomyceticus</name>
    <dbReference type="NCBI Taxonomy" id="68185"/>
    <lineage>
        <taxon>Bacteria</taxon>
        <taxon>Bacillati</taxon>
        <taxon>Actinomycetota</taxon>
        <taxon>Actinomycetes</taxon>
        <taxon>Kitasatosporales</taxon>
        <taxon>Streptomycetaceae</taxon>
        <taxon>Streptomyces</taxon>
    </lineage>
</organism>
<keyword evidence="2" id="KW-1185">Reference proteome</keyword>
<proteinExistence type="predicted"/>
<accession>A0ABU7WTM7</accession>
<protein>
    <submittedName>
        <fullName evidence="1">Minor capsid protein</fullName>
    </submittedName>
</protein>
<gene>
    <name evidence="1" type="ORF">RB636_15040</name>
</gene>
<reference evidence="1 2" key="1">
    <citation type="submission" date="2023-08" db="EMBL/GenBank/DDBJ databases">
        <authorList>
            <person name="Sharma P."/>
            <person name="Verma V."/>
            <person name="Mohan M.K."/>
            <person name="Dubey A.K."/>
        </authorList>
    </citation>
    <scope>NUCLEOTIDE SEQUENCE [LARGE SCALE GENOMIC DNA]</scope>
    <source>
        <strain evidence="1 2">ADP4</strain>
    </source>
</reference>
<dbReference type="RefSeq" id="WP_331786917.1">
    <property type="nucleotide sequence ID" value="NZ_JAVFKM010000006.1"/>
</dbReference>
<dbReference type="InterPro" id="IPR024411">
    <property type="entry name" value="Tail_terminator_phage"/>
</dbReference>
<comment type="caution">
    <text evidence="1">The sequence shown here is derived from an EMBL/GenBank/DDBJ whole genome shotgun (WGS) entry which is preliminary data.</text>
</comment>
<dbReference type="Pfam" id="PF12691">
    <property type="entry name" value="Phage_tail_terminator_6"/>
    <property type="match status" value="1"/>
</dbReference>
<evidence type="ECO:0000313" key="1">
    <source>
        <dbReference type="EMBL" id="MEF3114487.1"/>
    </source>
</evidence>
<dbReference type="EMBL" id="JAVFKM010000006">
    <property type="protein sequence ID" value="MEF3114487.1"/>
    <property type="molecule type" value="Genomic_DNA"/>
</dbReference>
<evidence type="ECO:0000313" key="2">
    <source>
        <dbReference type="Proteomes" id="UP001348265"/>
    </source>
</evidence>